<name>A0A8H3FZ28_9LECA</name>
<proteinExistence type="inferred from homology"/>
<dbReference type="InterPro" id="IPR020946">
    <property type="entry name" value="Flavin_mOase-like"/>
</dbReference>
<protein>
    <recommendedName>
        <fullName evidence="7">Flavin-containing monooxygenase</fullName>
    </recommendedName>
</protein>
<keyword evidence="6" id="KW-1185">Reference proteome</keyword>
<dbReference type="InterPro" id="IPR050346">
    <property type="entry name" value="FMO-like"/>
</dbReference>
<dbReference type="GO" id="GO:0050661">
    <property type="term" value="F:NADP binding"/>
    <property type="evidence" value="ECO:0007669"/>
    <property type="project" value="InterPro"/>
</dbReference>
<keyword evidence="4" id="KW-0560">Oxidoreductase</keyword>
<dbReference type="EMBL" id="CAJPDT010000071">
    <property type="protein sequence ID" value="CAF9933544.1"/>
    <property type="molecule type" value="Genomic_DNA"/>
</dbReference>
<evidence type="ECO:0008006" key="7">
    <source>
        <dbReference type="Google" id="ProtNLM"/>
    </source>
</evidence>
<evidence type="ECO:0000256" key="2">
    <source>
        <dbReference type="ARBA" id="ARBA00022630"/>
    </source>
</evidence>
<dbReference type="GO" id="GO:0050660">
    <property type="term" value="F:flavin adenine dinucleotide binding"/>
    <property type="evidence" value="ECO:0007669"/>
    <property type="project" value="InterPro"/>
</dbReference>
<dbReference type="OrthoDB" id="66881at2759"/>
<evidence type="ECO:0000313" key="6">
    <source>
        <dbReference type="Proteomes" id="UP000664534"/>
    </source>
</evidence>
<evidence type="ECO:0000256" key="3">
    <source>
        <dbReference type="ARBA" id="ARBA00022827"/>
    </source>
</evidence>
<dbReference type="Gene3D" id="3.50.50.60">
    <property type="entry name" value="FAD/NAD(P)-binding domain"/>
    <property type="match status" value="2"/>
</dbReference>
<evidence type="ECO:0000313" key="5">
    <source>
        <dbReference type="EMBL" id="CAF9933544.1"/>
    </source>
</evidence>
<dbReference type="AlphaFoldDB" id="A0A8H3FZ28"/>
<comment type="caution">
    <text evidence="5">The sequence shown here is derived from an EMBL/GenBank/DDBJ whole genome shotgun (WGS) entry which is preliminary data.</text>
</comment>
<evidence type="ECO:0000256" key="4">
    <source>
        <dbReference type="ARBA" id="ARBA00023002"/>
    </source>
</evidence>
<keyword evidence="3" id="KW-0274">FAD</keyword>
<dbReference type="InterPro" id="IPR036188">
    <property type="entry name" value="FAD/NAD-bd_sf"/>
</dbReference>
<keyword evidence="2" id="KW-0285">Flavoprotein</keyword>
<comment type="similarity">
    <text evidence="1">Belongs to the FMO family.</text>
</comment>
<sequence length="397" mass="44945">MKLKINSWPAATADFVNHRVLNEYIQDTSRRNGVHSKTLYDTRVEKIFKKGEVWKVQTSTLEKIQGAFHGVERDWVRPRLVSQYQKLNLQDFDAVVIASGHYHACRIPDIPGLAAWKKRWPGRVQHSKSYRHPQSFKDQNVLLIGAGVSSIDIAREIGTEAKKIYQISRGGVFDLPPSFLPSGATRIQGEIRSFESPATEDSQLKDALNPIPGRVVLKDGRELTDLHRIILCTGYHMSLPFLQQYHSDATPIHEANSTVLVTDGTQIHNLHKDIFYIPDPTLIFIGIPFFTATFTLFEFQAIAVAAVLSGKASLPPENDMRNEYRQRLREKGTGKMFHSLKDREVQYVDELLGWVNGDAKKMGAEPVEGHTVAWHAANGDRVEKLRQMMEAKARNAR</sequence>
<dbReference type="PANTHER" id="PTHR23023">
    <property type="entry name" value="DIMETHYLANILINE MONOOXYGENASE"/>
    <property type="match status" value="1"/>
</dbReference>
<dbReference type="SUPFAM" id="SSF51905">
    <property type="entry name" value="FAD/NAD(P)-binding domain"/>
    <property type="match status" value="2"/>
</dbReference>
<accession>A0A8H3FZ28</accession>
<evidence type="ECO:0000256" key="1">
    <source>
        <dbReference type="ARBA" id="ARBA00009183"/>
    </source>
</evidence>
<organism evidence="5 6">
    <name type="scientific">Imshaugia aleurites</name>
    <dbReference type="NCBI Taxonomy" id="172621"/>
    <lineage>
        <taxon>Eukaryota</taxon>
        <taxon>Fungi</taxon>
        <taxon>Dikarya</taxon>
        <taxon>Ascomycota</taxon>
        <taxon>Pezizomycotina</taxon>
        <taxon>Lecanoromycetes</taxon>
        <taxon>OSLEUM clade</taxon>
        <taxon>Lecanoromycetidae</taxon>
        <taxon>Lecanorales</taxon>
        <taxon>Lecanorineae</taxon>
        <taxon>Parmeliaceae</taxon>
        <taxon>Imshaugia</taxon>
    </lineage>
</organism>
<gene>
    <name evidence="5" type="ORF">IMSHALPRED_009387</name>
</gene>
<dbReference type="GO" id="GO:0004499">
    <property type="term" value="F:N,N-dimethylaniline monooxygenase activity"/>
    <property type="evidence" value="ECO:0007669"/>
    <property type="project" value="InterPro"/>
</dbReference>
<reference evidence="5" key="1">
    <citation type="submission" date="2021-03" db="EMBL/GenBank/DDBJ databases">
        <authorList>
            <person name="Tagirdzhanova G."/>
        </authorList>
    </citation>
    <scope>NUCLEOTIDE SEQUENCE</scope>
</reference>
<dbReference type="Pfam" id="PF00743">
    <property type="entry name" value="FMO-like"/>
    <property type="match status" value="2"/>
</dbReference>
<dbReference type="Proteomes" id="UP000664534">
    <property type="component" value="Unassembled WGS sequence"/>
</dbReference>